<evidence type="ECO:0000256" key="1">
    <source>
        <dbReference type="SAM" id="MobiDB-lite"/>
    </source>
</evidence>
<evidence type="ECO:0000313" key="2">
    <source>
        <dbReference type="EMBL" id="KNC73368.1"/>
    </source>
</evidence>
<dbReference type="EMBL" id="KQ245703">
    <property type="protein sequence ID" value="KNC73368.1"/>
    <property type="molecule type" value="Genomic_DNA"/>
</dbReference>
<evidence type="ECO:0000313" key="3">
    <source>
        <dbReference type="Proteomes" id="UP000054560"/>
    </source>
</evidence>
<dbReference type="AlphaFoldDB" id="A0A0L0FB98"/>
<organism evidence="2 3">
    <name type="scientific">Sphaeroforma arctica JP610</name>
    <dbReference type="NCBI Taxonomy" id="667725"/>
    <lineage>
        <taxon>Eukaryota</taxon>
        <taxon>Ichthyosporea</taxon>
        <taxon>Ichthyophonida</taxon>
        <taxon>Sphaeroforma</taxon>
    </lineage>
</organism>
<sequence length="141" mass="15203">MDEIEFPKIDPGRVIVLEKKQATPLPTSEPTSGPVNKNLNSITSHTTPPQRSGSTQDSSQLTQQHQSQQSQAQGTTKSGNGLTQHHRASKTTSHTNSTAQQNTQAKPRPTPKSVILAPGQTRPPNTKVLLRDDQLAKVGRG</sequence>
<feature type="region of interest" description="Disordered" evidence="1">
    <location>
        <begin position="1"/>
        <end position="141"/>
    </location>
</feature>
<protein>
    <submittedName>
        <fullName evidence="2">Uncharacterized protein</fullName>
    </submittedName>
</protein>
<reference evidence="2 3" key="1">
    <citation type="submission" date="2011-02" db="EMBL/GenBank/DDBJ databases">
        <title>The Genome Sequence of Sphaeroforma arctica JP610.</title>
        <authorList>
            <consortium name="The Broad Institute Genome Sequencing Platform"/>
            <person name="Russ C."/>
            <person name="Cuomo C."/>
            <person name="Young S.K."/>
            <person name="Zeng Q."/>
            <person name="Gargeya S."/>
            <person name="Alvarado L."/>
            <person name="Berlin A."/>
            <person name="Chapman S.B."/>
            <person name="Chen Z."/>
            <person name="Freedman E."/>
            <person name="Gellesch M."/>
            <person name="Goldberg J."/>
            <person name="Griggs A."/>
            <person name="Gujja S."/>
            <person name="Heilman E."/>
            <person name="Heiman D."/>
            <person name="Howarth C."/>
            <person name="Mehta T."/>
            <person name="Neiman D."/>
            <person name="Pearson M."/>
            <person name="Roberts A."/>
            <person name="Saif S."/>
            <person name="Shea T."/>
            <person name="Shenoy N."/>
            <person name="Sisk P."/>
            <person name="Stolte C."/>
            <person name="Sykes S."/>
            <person name="White J."/>
            <person name="Yandava C."/>
            <person name="Burger G."/>
            <person name="Gray M.W."/>
            <person name="Holland P.W.H."/>
            <person name="King N."/>
            <person name="Lang F.B.F."/>
            <person name="Roger A.J."/>
            <person name="Ruiz-Trillo I."/>
            <person name="Haas B."/>
            <person name="Nusbaum C."/>
            <person name="Birren B."/>
        </authorList>
    </citation>
    <scope>NUCLEOTIDE SEQUENCE [LARGE SCALE GENOMIC DNA]</scope>
    <source>
        <strain evidence="2 3">JP610</strain>
    </source>
</reference>
<feature type="compositionally biased region" description="Low complexity" evidence="1">
    <location>
        <begin position="52"/>
        <end position="79"/>
    </location>
</feature>
<feature type="compositionally biased region" description="Polar residues" evidence="1">
    <location>
        <begin position="24"/>
        <end position="51"/>
    </location>
</feature>
<feature type="compositionally biased region" description="Basic and acidic residues" evidence="1">
    <location>
        <begin position="1"/>
        <end position="21"/>
    </location>
</feature>
<name>A0A0L0FB98_9EUKA</name>
<gene>
    <name evidence="2" type="ORF">SARC_14072</name>
</gene>
<feature type="compositionally biased region" description="Polar residues" evidence="1">
    <location>
        <begin position="90"/>
        <end position="105"/>
    </location>
</feature>
<keyword evidence="3" id="KW-1185">Reference proteome</keyword>
<dbReference type="Proteomes" id="UP000054560">
    <property type="component" value="Unassembled WGS sequence"/>
</dbReference>
<accession>A0A0L0FB98</accession>
<dbReference type="GeneID" id="25914576"/>
<dbReference type="RefSeq" id="XP_014147270.1">
    <property type="nucleotide sequence ID" value="XM_014291795.1"/>
</dbReference>
<proteinExistence type="predicted"/>